<feature type="chain" id="PRO_5014500367" description="Defensin-like protein" evidence="9">
    <location>
        <begin position="28"/>
        <end position="71"/>
    </location>
</feature>
<feature type="signal peptide" evidence="9">
    <location>
        <begin position="1"/>
        <end position="27"/>
    </location>
</feature>
<dbReference type="PANTHER" id="PTHR36788:SF2">
    <property type="entry name" value="DEFENSIN-LIKE PROTEIN 183"/>
    <property type="match status" value="1"/>
</dbReference>
<dbReference type="EMBL" id="CM001218">
    <property type="protein sequence ID" value="KEH37613.1"/>
    <property type="molecule type" value="Genomic_DNA"/>
</dbReference>
<name>A0A072V8B2_MEDTR</name>
<evidence type="ECO:0000313" key="12">
    <source>
        <dbReference type="Proteomes" id="UP000002051"/>
    </source>
</evidence>
<evidence type="ECO:0000256" key="8">
    <source>
        <dbReference type="ARBA" id="ARBA00023157"/>
    </source>
</evidence>
<dbReference type="EnsemblPlants" id="KEH37613">
    <property type="protein sequence ID" value="KEH37613"/>
    <property type="gene ID" value="MTR_2g043210"/>
</dbReference>
<proteinExistence type="inferred from homology"/>
<keyword evidence="8" id="KW-1015">Disulfide bond</keyword>
<keyword evidence="12" id="KW-1185">Reference proteome</keyword>
<evidence type="ECO:0000256" key="7">
    <source>
        <dbReference type="ARBA" id="ARBA00022821"/>
    </source>
</evidence>
<evidence type="ECO:0000256" key="9">
    <source>
        <dbReference type="RuleBase" id="RU367109"/>
    </source>
</evidence>
<comment type="similarity">
    <text evidence="2 9">Belongs to the DEFL family.</text>
</comment>
<sequence>MANHFSNWFNLLLILATIAMLELTVEGNTCSDIFARCDDIDCRSHCKSLHGAKSFGFICDDFNLCTCFFKG</sequence>
<reference evidence="10 12" key="2">
    <citation type="journal article" date="2014" name="BMC Genomics">
        <title>An improved genome release (version Mt4.0) for the model legume Medicago truncatula.</title>
        <authorList>
            <person name="Tang H."/>
            <person name="Krishnakumar V."/>
            <person name="Bidwell S."/>
            <person name="Rosen B."/>
            <person name="Chan A."/>
            <person name="Zhou S."/>
            <person name="Gentzbittel L."/>
            <person name="Childs K.L."/>
            <person name="Yandell M."/>
            <person name="Gundlach H."/>
            <person name="Mayer K.F."/>
            <person name="Schwartz D.C."/>
            <person name="Town C.D."/>
        </authorList>
    </citation>
    <scope>GENOME REANNOTATION</scope>
    <source>
        <strain evidence="10">A17</strain>
        <strain evidence="11 12">cv. Jemalong A17</strain>
    </source>
</reference>
<keyword evidence="6 9" id="KW-0732">Signal</keyword>
<dbReference type="AlphaFoldDB" id="A0A072V8B2"/>
<dbReference type="InterPro" id="IPR039641">
    <property type="entry name" value="LCR"/>
</dbReference>
<reference evidence="10 12" key="1">
    <citation type="journal article" date="2011" name="Nature">
        <title>The Medicago genome provides insight into the evolution of rhizobial symbioses.</title>
        <authorList>
            <person name="Young N.D."/>
            <person name="Debelle F."/>
            <person name="Oldroyd G.E."/>
            <person name="Geurts R."/>
            <person name="Cannon S.B."/>
            <person name="Udvardi M.K."/>
            <person name="Benedito V.A."/>
            <person name="Mayer K.F."/>
            <person name="Gouzy J."/>
            <person name="Schoof H."/>
            <person name="Van de Peer Y."/>
            <person name="Proost S."/>
            <person name="Cook D.R."/>
            <person name="Meyers B.C."/>
            <person name="Spannagl M."/>
            <person name="Cheung F."/>
            <person name="De Mita S."/>
            <person name="Krishnakumar V."/>
            <person name="Gundlach H."/>
            <person name="Zhou S."/>
            <person name="Mudge J."/>
            <person name="Bharti A.K."/>
            <person name="Murray J.D."/>
            <person name="Naoumkina M.A."/>
            <person name="Rosen B."/>
            <person name="Silverstein K.A."/>
            <person name="Tang H."/>
            <person name="Rombauts S."/>
            <person name="Zhao P.X."/>
            <person name="Zhou P."/>
            <person name="Barbe V."/>
            <person name="Bardou P."/>
            <person name="Bechner M."/>
            <person name="Bellec A."/>
            <person name="Berger A."/>
            <person name="Berges H."/>
            <person name="Bidwell S."/>
            <person name="Bisseling T."/>
            <person name="Choisne N."/>
            <person name="Couloux A."/>
            <person name="Denny R."/>
            <person name="Deshpande S."/>
            <person name="Dai X."/>
            <person name="Doyle J.J."/>
            <person name="Dudez A.M."/>
            <person name="Farmer A.D."/>
            <person name="Fouteau S."/>
            <person name="Franken C."/>
            <person name="Gibelin C."/>
            <person name="Gish J."/>
            <person name="Goldstein S."/>
            <person name="Gonzalez A.J."/>
            <person name="Green P.J."/>
            <person name="Hallab A."/>
            <person name="Hartog M."/>
            <person name="Hua A."/>
            <person name="Humphray S.J."/>
            <person name="Jeong D.H."/>
            <person name="Jing Y."/>
            <person name="Jocker A."/>
            <person name="Kenton S.M."/>
            <person name="Kim D.J."/>
            <person name="Klee K."/>
            <person name="Lai H."/>
            <person name="Lang C."/>
            <person name="Lin S."/>
            <person name="Macmil S.L."/>
            <person name="Magdelenat G."/>
            <person name="Matthews L."/>
            <person name="McCorrison J."/>
            <person name="Monaghan E.L."/>
            <person name="Mun J.H."/>
            <person name="Najar F.Z."/>
            <person name="Nicholson C."/>
            <person name="Noirot C."/>
            <person name="O'Bleness M."/>
            <person name="Paule C.R."/>
            <person name="Poulain J."/>
            <person name="Prion F."/>
            <person name="Qin B."/>
            <person name="Qu C."/>
            <person name="Retzel E.F."/>
            <person name="Riddle C."/>
            <person name="Sallet E."/>
            <person name="Samain S."/>
            <person name="Samson N."/>
            <person name="Sanders I."/>
            <person name="Saurat O."/>
            <person name="Scarpelli C."/>
            <person name="Schiex T."/>
            <person name="Segurens B."/>
            <person name="Severin A.J."/>
            <person name="Sherrier D.J."/>
            <person name="Shi R."/>
            <person name="Sims S."/>
            <person name="Singer S.R."/>
            <person name="Sinharoy S."/>
            <person name="Sterck L."/>
            <person name="Viollet A."/>
            <person name="Wang B.B."/>
            <person name="Wang K."/>
            <person name="Wang M."/>
            <person name="Wang X."/>
            <person name="Warfsmann J."/>
            <person name="Weissenbach J."/>
            <person name="White D.D."/>
            <person name="White J.D."/>
            <person name="Wiley G.B."/>
            <person name="Wincker P."/>
            <person name="Xing Y."/>
            <person name="Yang L."/>
            <person name="Yao Z."/>
            <person name="Ying F."/>
            <person name="Zhai J."/>
            <person name="Zhou L."/>
            <person name="Zuber A."/>
            <person name="Denarie J."/>
            <person name="Dixon R.A."/>
            <person name="May G.D."/>
            <person name="Schwartz D.C."/>
            <person name="Rogers J."/>
            <person name="Quetier F."/>
            <person name="Town C.D."/>
            <person name="Roe B.A."/>
        </authorList>
    </citation>
    <scope>NUCLEOTIDE SEQUENCE [LARGE SCALE GENOMIC DNA]</scope>
    <source>
        <strain evidence="10">A17</strain>
        <strain evidence="11 12">cv. Jemalong A17</strain>
    </source>
</reference>
<dbReference type="Proteomes" id="UP000002051">
    <property type="component" value="Chromosome 2"/>
</dbReference>
<reference evidence="11" key="3">
    <citation type="submission" date="2015-04" db="UniProtKB">
        <authorList>
            <consortium name="EnsemblPlants"/>
        </authorList>
    </citation>
    <scope>IDENTIFICATION</scope>
    <source>
        <strain evidence="11">cv. Jemalong A17</strain>
    </source>
</reference>
<evidence type="ECO:0000256" key="1">
    <source>
        <dbReference type="ARBA" id="ARBA00004613"/>
    </source>
</evidence>
<keyword evidence="7 9" id="KW-0611">Plant defense</keyword>
<dbReference type="GO" id="GO:0005576">
    <property type="term" value="C:extracellular region"/>
    <property type="evidence" value="ECO:0007669"/>
    <property type="project" value="UniProtKB-SubCell"/>
</dbReference>
<evidence type="ECO:0000313" key="10">
    <source>
        <dbReference type="EMBL" id="KEH37613.1"/>
    </source>
</evidence>
<evidence type="ECO:0000256" key="5">
    <source>
        <dbReference type="ARBA" id="ARBA00022577"/>
    </source>
</evidence>
<keyword evidence="3 9" id="KW-0964">Secreted</keyword>
<comment type="subcellular location">
    <subcellularLocation>
        <location evidence="1 9">Secreted</location>
    </subcellularLocation>
</comment>
<dbReference type="HOGENOM" id="CLU_2743769_0_0_1"/>
<keyword evidence="4 9" id="KW-0929">Antimicrobial</keyword>
<protein>
    <recommendedName>
        <fullName evidence="9">Defensin-like protein</fullName>
    </recommendedName>
</protein>
<dbReference type="GO" id="GO:0050832">
    <property type="term" value="P:defense response to fungus"/>
    <property type="evidence" value="ECO:0007669"/>
    <property type="project" value="UniProtKB-UniRule"/>
</dbReference>
<accession>A0A072V8B2</accession>
<evidence type="ECO:0000313" key="11">
    <source>
        <dbReference type="EnsemblPlants" id="KEH37613"/>
    </source>
</evidence>
<gene>
    <name evidence="10" type="ordered locus">MTR_2g043210</name>
</gene>
<dbReference type="PANTHER" id="PTHR36788">
    <property type="entry name" value="DEFENSIN-LIKE PROTEIN 183"/>
    <property type="match status" value="1"/>
</dbReference>
<evidence type="ECO:0000256" key="3">
    <source>
        <dbReference type="ARBA" id="ARBA00022525"/>
    </source>
</evidence>
<evidence type="ECO:0000256" key="2">
    <source>
        <dbReference type="ARBA" id="ARBA00006722"/>
    </source>
</evidence>
<keyword evidence="5 9" id="KW-0295">Fungicide</keyword>
<evidence type="ECO:0000256" key="6">
    <source>
        <dbReference type="ARBA" id="ARBA00022729"/>
    </source>
</evidence>
<dbReference type="GO" id="GO:0031640">
    <property type="term" value="P:killing of cells of another organism"/>
    <property type="evidence" value="ECO:0007669"/>
    <property type="project" value="UniProtKB-UniRule"/>
</dbReference>
<organism evidence="10 12">
    <name type="scientific">Medicago truncatula</name>
    <name type="common">Barrel medic</name>
    <name type="synonym">Medicago tribuloides</name>
    <dbReference type="NCBI Taxonomy" id="3880"/>
    <lineage>
        <taxon>Eukaryota</taxon>
        <taxon>Viridiplantae</taxon>
        <taxon>Streptophyta</taxon>
        <taxon>Embryophyta</taxon>
        <taxon>Tracheophyta</taxon>
        <taxon>Spermatophyta</taxon>
        <taxon>Magnoliopsida</taxon>
        <taxon>eudicotyledons</taxon>
        <taxon>Gunneridae</taxon>
        <taxon>Pentapetalae</taxon>
        <taxon>rosids</taxon>
        <taxon>fabids</taxon>
        <taxon>Fabales</taxon>
        <taxon>Fabaceae</taxon>
        <taxon>Papilionoideae</taxon>
        <taxon>50 kb inversion clade</taxon>
        <taxon>NPAAA clade</taxon>
        <taxon>Hologalegina</taxon>
        <taxon>IRL clade</taxon>
        <taxon>Trifolieae</taxon>
        <taxon>Medicago</taxon>
    </lineage>
</organism>
<evidence type="ECO:0000256" key="4">
    <source>
        <dbReference type="ARBA" id="ARBA00022529"/>
    </source>
</evidence>